<dbReference type="SUPFAM" id="SSF50974">
    <property type="entry name" value="Nitrous oxide reductase, N-terminal domain"/>
    <property type="match status" value="2"/>
</dbReference>
<dbReference type="eggNOG" id="COG3391">
    <property type="taxonomic scope" value="Bacteria"/>
</dbReference>
<name>B6JEQ9_AFIC5</name>
<dbReference type="Proteomes" id="UP000007730">
    <property type="component" value="Chromosome"/>
</dbReference>
<evidence type="ECO:0000313" key="2">
    <source>
        <dbReference type="Proteomes" id="UP000007730"/>
    </source>
</evidence>
<dbReference type="STRING" id="504832.OCA5_c23510"/>
<dbReference type="HOGENOM" id="CLU_711402_0_0_5"/>
<gene>
    <name evidence="1" type="ordered locus">OCA5_c23510</name>
</gene>
<dbReference type="AlphaFoldDB" id="B6JEQ9"/>
<dbReference type="InterPro" id="IPR051200">
    <property type="entry name" value="Host-pathogen_enzymatic-act"/>
</dbReference>
<keyword evidence="2" id="KW-1185">Reference proteome</keyword>
<reference evidence="1 2" key="1">
    <citation type="journal article" date="2011" name="J. Bacteriol.">
        <title>Complete genome sequences of the chemolithoautotrophic Oligotropha carboxidovorans strains OM4 and OM5.</title>
        <authorList>
            <person name="Volland S."/>
            <person name="Rachinger M."/>
            <person name="Strittmatter A."/>
            <person name="Daniel R."/>
            <person name="Gottschalk G."/>
            <person name="Meyer O."/>
        </authorList>
    </citation>
    <scope>NUCLEOTIDE SEQUENCE [LARGE SCALE GENOMIC DNA]</scope>
    <source>
        <strain evidence="2">ATCC 49405 / DSM 1227 / KCTC 32145 / OM5</strain>
    </source>
</reference>
<dbReference type="KEGG" id="ocg:OCA5_c23510"/>
<protein>
    <submittedName>
        <fullName evidence="1">Uncharacterized protein</fullName>
    </submittedName>
</protein>
<dbReference type="PANTHER" id="PTHR47197:SF3">
    <property type="entry name" value="DIHYDRO-HEME D1 DEHYDROGENASE"/>
    <property type="match status" value="1"/>
</dbReference>
<accession>B6JEQ9</accession>
<organism evidence="1 2">
    <name type="scientific">Afipia carboxidovorans (strain ATCC 49405 / DSM 1227 / KCTC 32145 / OM5)</name>
    <name type="common">Oligotropha carboxidovorans</name>
    <dbReference type="NCBI Taxonomy" id="504832"/>
    <lineage>
        <taxon>Bacteria</taxon>
        <taxon>Pseudomonadati</taxon>
        <taxon>Pseudomonadota</taxon>
        <taxon>Alphaproteobacteria</taxon>
        <taxon>Hyphomicrobiales</taxon>
        <taxon>Nitrobacteraceae</taxon>
        <taxon>Afipia</taxon>
    </lineage>
</organism>
<dbReference type="InterPro" id="IPR015943">
    <property type="entry name" value="WD40/YVTN_repeat-like_dom_sf"/>
</dbReference>
<dbReference type="InterPro" id="IPR011045">
    <property type="entry name" value="N2O_reductase_N"/>
</dbReference>
<dbReference type="RefSeq" id="WP_012562810.1">
    <property type="nucleotide sequence ID" value="NC_011386.1"/>
</dbReference>
<dbReference type="KEGG" id="oca:OCAR_5652"/>
<dbReference type="Gene3D" id="2.130.10.10">
    <property type="entry name" value="YVTN repeat-like/Quinoprotein amine dehydrogenase"/>
    <property type="match status" value="3"/>
</dbReference>
<dbReference type="EMBL" id="CP002826">
    <property type="protein sequence ID" value="AEI07050.1"/>
    <property type="molecule type" value="Genomic_DNA"/>
</dbReference>
<evidence type="ECO:0000313" key="1">
    <source>
        <dbReference type="EMBL" id="AEI07050.1"/>
    </source>
</evidence>
<dbReference type="PANTHER" id="PTHR47197">
    <property type="entry name" value="PROTEIN NIRF"/>
    <property type="match status" value="1"/>
</dbReference>
<sequence length="388" mass="42050">MCDLHTMMLRIGQIIGCALLLLGLAVPGHASAVEDLRRYAYVRTDSPYVILIDTKSDKAVQEIRFEDKPRAIYVIEDEKLLLSIPDNSRQVEVYDLSAGRLARPINIGSEIGFFQYDAKSGVVAIADTEIGRVTLVDLRSRAILGKVAGLSDISSLGFDRTGEEILITRKSSPEVSVINVRNVQIVDAFAATRDDVRRDDKSLGLRSLDKTPNGRFALAIAENSPNVSVVDLTEKGAVKDIRVGKGAVDRAYSTADGAFILLSSDRNQSVSLVSMASQSEVANFHIGPKIANVSTAWFETMAFAVDQADSNIVVLDLVNRRVASVIHLSGQLGKSATTPDGLRVFIPSKDMRSIAIIDARKNQLSGMITELSFAPEEVVMAGSIAFCH</sequence>
<proteinExistence type="predicted"/>